<dbReference type="AlphaFoldDB" id="A0A6M5YS51"/>
<organism evidence="1 2">
    <name type="scientific">Frigoriglobus tundricola</name>
    <dbReference type="NCBI Taxonomy" id="2774151"/>
    <lineage>
        <taxon>Bacteria</taxon>
        <taxon>Pseudomonadati</taxon>
        <taxon>Planctomycetota</taxon>
        <taxon>Planctomycetia</taxon>
        <taxon>Gemmatales</taxon>
        <taxon>Gemmataceae</taxon>
        <taxon>Frigoriglobus</taxon>
    </lineage>
</organism>
<name>A0A6M5YS51_9BACT</name>
<gene>
    <name evidence="1" type="ORF">FTUN_3801</name>
</gene>
<evidence type="ECO:0000313" key="2">
    <source>
        <dbReference type="Proteomes" id="UP000503447"/>
    </source>
</evidence>
<dbReference type="Proteomes" id="UP000503447">
    <property type="component" value="Chromosome"/>
</dbReference>
<accession>A0A6M5YS51</accession>
<sequence length="221" mass="24025">MLFRIWRVARTALTLALVACCGYLLWRDSHPSVAPPVSGTGRPSLQADTALRSFLDAKSIGGEYELPENENYGVIAVLAFEDGKFRGRRGQWAITGIPGGTRAVSYQLLWGQGADGPRAVGGTRTPDDAAHTVFRKEDGAFLCGLDGPWNSTRSAPSEEVRGYRVLGHILSSEIRPGRSGTFGRVVDDIENRQTVAVVGVKTFPTASQSSEWFFTREPLDP</sequence>
<dbReference type="EMBL" id="CP053452">
    <property type="protein sequence ID" value="QJW96244.1"/>
    <property type="molecule type" value="Genomic_DNA"/>
</dbReference>
<reference evidence="2" key="1">
    <citation type="submission" date="2020-05" db="EMBL/GenBank/DDBJ databases">
        <title>Frigoriglobus tundricola gen. nov., sp. nov., a psychrotolerant cellulolytic planctomycete of the family Gemmataceae with two divergent copies of 16S rRNA gene.</title>
        <authorList>
            <person name="Kulichevskaya I.S."/>
            <person name="Ivanova A.A."/>
            <person name="Naumoff D.G."/>
            <person name="Beletsky A.V."/>
            <person name="Rijpstra W.I.C."/>
            <person name="Sinninghe Damste J.S."/>
            <person name="Mardanov A.V."/>
            <person name="Ravin N.V."/>
            <person name="Dedysh S.N."/>
        </authorList>
    </citation>
    <scope>NUCLEOTIDE SEQUENCE [LARGE SCALE GENOMIC DNA]</scope>
    <source>
        <strain evidence="2">PL17</strain>
    </source>
</reference>
<protein>
    <submittedName>
        <fullName evidence="1">Uncharacterized protein</fullName>
    </submittedName>
</protein>
<dbReference type="KEGG" id="ftj:FTUN_3801"/>
<keyword evidence="2" id="KW-1185">Reference proteome</keyword>
<proteinExistence type="predicted"/>
<evidence type="ECO:0000313" key="1">
    <source>
        <dbReference type="EMBL" id="QJW96244.1"/>
    </source>
</evidence>
<dbReference type="RefSeq" id="WP_171471866.1">
    <property type="nucleotide sequence ID" value="NZ_CP053452.2"/>
</dbReference>